<gene>
    <name evidence="2" type="ORF">FM038_015995</name>
</gene>
<proteinExistence type="predicted"/>
<dbReference type="Proteomes" id="UP000316416">
    <property type="component" value="Chromosome"/>
</dbReference>
<dbReference type="PANTHER" id="PTHR41786">
    <property type="entry name" value="MOTILITY ACCESSORY FACTOR MAF"/>
    <property type="match status" value="1"/>
</dbReference>
<evidence type="ECO:0000259" key="1">
    <source>
        <dbReference type="Pfam" id="PF01973"/>
    </source>
</evidence>
<evidence type="ECO:0000313" key="2">
    <source>
        <dbReference type="EMBL" id="QPG58750.1"/>
    </source>
</evidence>
<evidence type="ECO:0000313" key="3">
    <source>
        <dbReference type="Proteomes" id="UP000316416"/>
    </source>
</evidence>
<reference evidence="2" key="1">
    <citation type="submission" date="2021-07" db="EMBL/GenBank/DDBJ databases">
        <title>Shewanella sp. YLB-07 whole genome sequence.</title>
        <authorList>
            <person name="Yu L."/>
        </authorList>
    </citation>
    <scope>NUCLEOTIDE SEQUENCE</scope>
    <source>
        <strain evidence="2">YLB-08</strain>
    </source>
</reference>
<keyword evidence="3" id="KW-1185">Reference proteome</keyword>
<organism evidence="2 3">
    <name type="scientific">Shewanella eurypsychrophilus</name>
    <dbReference type="NCBI Taxonomy" id="2593656"/>
    <lineage>
        <taxon>Bacteria</taxon>
        <taxon>Pseudomonadati</taxon>
        <taxon>Pseudomonadota</taxon>
        <taxon>Gammaproteobacteria</taxon>
        <taxon>Alteromonadales</taxon>
        <taxon>Shewanellaceae</taxon>
        <taxon>Shewanella</taxon>
    </lineage>
</organism>
<protein>
    <submittedName>
        <fullName evidence="2">DUF115 domain-containing protein</fullName>
    </submittedName>
</protein>
<dbReference type="PANTHER" id="PTHR41786:SF1">
    <property type="entry name" value="6-HYDROXYMETHYLPTERIN DIPHOSPHOKINASE MPTE-LIKE DOMAIN-CONTAINING PROTEIN"/>
    <property type="match status" value="1"/>
</dbReference>
<dbReference type="InterPro" id="IPR002826">
    <property type="entry name" value="MptE-like"/>
</dbReference>
<accession>A0ABX6V7X2</accession>
<feature type="domain" description="6-hydroxymethylpterin diphosphokinase MptE-like" evidence="1">
    <location>
        <begin position="192"/>
        <end position="353"/>
    </location>
</feature>
<sequence>MSDLLQQNLDIIYRRWPSLADTLIATSIEALDASIISGLNQTISINGIQLSSRHDRQAEIDLLISTLEPRLDTVNVYGIGMGDIAKQLILLDYLKQIKIVLLNLTVFKLVLTYTDQTDWLSDERCQLVNASANMKLKKPFVSIPSEVVLAADNGASLRNQILVHFQTLYSAKAHQADNTEINQRFSDNRYLIETDPDVSLLFNSYSGSSVFIVGTGPSLSGYLEQLKILQSRDRKSLVIAVDTAMRPLLNAGITPDIVVTMDEIIDEKHLNFSRSENITLVYFPRLNKHVIESWKGPRYIAYTEGVLYDSLRKIKRHSSLFSGGSVIHPALDLAVKMGGKANYLLGCDLAFPNGKTHTGWADGELNMHISGQASHQWVYDNRGKKVITSLSFLSYLESMEEYIASVPDREFININVEGAAIKGCKVVRSLPND</sequence>
<dbReference type="Pfam" id="PF01973">
    <property type="entry name" value="MptE-like"/>
    <property type="match status" value="1"/>
</dbReference>
<dbReference type="EMBL" id="CP045503">
    <property type="protein sequence ID" value="QPG58750.1"/>
    <property type="molecule type" value="Genomic_DNA"/>
</dbReference>
<dbReference type="RefSeq" id="WP_142874370.1">
    <property type="nucleotide sequence ID" value="NZ_CP045503.2"/>
</dbReference>
<name>A0ABX6V7X2_9GAMM</name>